<organism evidence="2 3">
    <name type="scientific">Caenorhabditis auriculariae</name>
    <dbReference type="NCBI Taxonomy" id="2777116"/>
    <lineage>
        <taxon>Eukaryota</taxon>
        <taxon>Metazoa</taxon>
        <taxon>Ecdysozoa</taxon>
        <taxon>Nematoda</taxon>
        <taxon>Chromadorea</taxon>
        <taxon>Rhabditida</taxon>
        <taxon>Rhabditina</taxon>
        <taxon>Rhabditomorpha</taxon>
        <taxon>Rhabditoidea</taxon>
        <taxon>Rhabditidae</taxon>
        <taxon>Peloderinae</taxon>
        <taxon>Caenorhabditis</taxon>
    </lineage>
</organism>
<protein>
    <submittedName>
        <fullName evidence="2">Uncharacterized protein</fullName>
    </submittedName>
</protein>
<evidence type="ECO:0000313" key="3">
    <source>
        <dbReference type="Proteomes" id="UP000835052"/>
    </source>
</evidence>
<keyword evidence="1" id="KW-0175">Coiled coil</keyword>
<keyword evidence="3" id="KW-1185">Reference proteome</keyword>
<evidence type="ECO:0000256" key="1">
    <source>
        <dbReference type="SAM" id="Coils"/>
    </source>
</evidence>
<dbReference type="EMBL" id="CAJGYM010000052">
    <property type="protein sequence ID" value="CAD6195173.1"/>
    <property type="molecule type" value="Genomic_DNA"/>
</dbReference>
<evidence type="ECO:0000313" key="2">
    <source>
        <dbReference type="EMBL" id="CAD6195173.1"/>
    </source>
</evidence>
<accession>A0A8S1HF84</accession>
<dbReference type="Proteomes" id="UP000835052">
    <property type="component" value="Unassembled WGS sequence"/>
</dbReference>
<gene>
    <name evidence="2" type="ORF">CAUJ_LOCUS11092</name>
</gene>
<dbReference type="AlphaFoldDB" id="A0A8S1HF84"/>
<feature type="coiled-coil region" evidence="1">
    <location>
        <begin position="31"/>
        <end position="69"/>
    </location>
</feature>
<comment type="caution">
    <text evidence="2">The sequence shown here is derived from an EMBL/GenBank/DDBJ whole genome shotgun (WGS) entry which is preliminary data.</text>
</comment>
<reference evidence="2" key="1">
    <citation type="submission" date="2020-10" db="EMBL/GenBank/DDBJ databases">
        <authorList>
            <person name="Kikuchi T."/>
        </authorList>
    </citation>
    <scope>NUCLEOTIDE SEQUENCE</scope>
    <source>
        <strain evidence="2">NKZ352</strain>
    </source>
</reference>
<proteinExistence type="predicted"/>
<sequence>MVRLCKHNDSCEKKGKKAREQFSRLAPTFERKMARRQDEEARRKLEEVRQKMEEELWDLRRRFENKTQEHEAMTQAERMKTLKMIEQQREKLRELDALEDANP</sequence>
<name>A0A8S1HF84_9PELO</name>